<organism evidence="6 7">
    <name type="scientific">Candidatus Woykebacteria bacterium RIFCSPHIGHO2_01_FULL_39_12</name>
    <dbReference type="NCBI Taxonomy" id="1802599"/>
    <lineage>
        <taxon>Bacteria</taxon>
        <taxon>Candidatus Woykeibacteriota</taxon>
    </lineage>
</organism>
<dbReference type="AlphaFoldDB" id="A0A1G1WI34"/>
<comment type="subcellular location">
    <subcellularLocation>
        <location evidence="1">Membrane</location>
        <topology evidence="1">Multi-pass membrane protein</topology>
    </subcellularLocation>
</comment>
<feature type="transmembrane region" description="Helical" evidence="5">
    <location>
        <begin position="67"/>
        <end position="85"/>
    </location>
</feature>
<gene>
    <name evidence="6" type="ORF">A2864_00230</name>
</gene>
<sequence>MILSYIIIFTFFGSIASLAGSFFLLIKREITETFSNTLISFAAGALIGVAFLDLLPEAMEESGGSSIFIPALLGFIGFFFAERFIQLFHHHHEHGEKPTVLLVLIGDGVHNFIDGVVITASFLTSIPLGITTSLAVAAHEIPQEIADMGVLLACGLPKSKALLYNFLSALTALVGALLAFLFAAFVEQYLFVFLSVTAGFFVYISASDLIPQLHEKYLENRKFTQAFIFLFGILSIFAFTKIFEG</sequence>
<dbReference type="GO" id="GO:0005886">
    <property type="term" value="C:plasma membrane"/>
    <property type="evidence" value="ECO:0007669"/>
    <property type="project" value="TreeGrafter"/>
</dbReference>
<evidence type="ECO:0000256" key="5">
    <source>
        <dbReference type="SAM" id="Phobius"/>
    </source>
</evidence>
<keyword evidence="2 5" id="KW-0812">Transmembrane</keyword>
<protein>
    <recommendedName>
        <fullName evidence="8">ZIP zinc transporter</fullName>
    </recommendedName>
</protein>
<evidence type="ECO:0000256" key="3">
    <source>
        <dbReference type="ARBA" id="ARBA00022989"/>
    </source>
</evidence>
<evidence type="ECO:0000313" key="7">
    <source>
        <dbReference type="Proteomes" id="UP000177900"/>
    </source>
</evidence>
<dbReference type="InterPro" id="IPR003689">
    <property type="entry name" value="ZIP"/>
</dbReference>
<dbReference type="PANTHER" id="PTHR12191">
    <property type="entry name" value="SOLUTE CARRIER FAMILY 39"/>
    <property type="match status" value="1"/>
</dbReference>
<keyword evidence="3 5" id="KW-1133">Transmembrane helix</keyword>
<name>A0A1G1WI34_9BACT</name>
<accession>A0A1G1WI34</accession>
<dbReference type="EMBL" id="MHCV01000041">
    <property type="protein sequence ID" value="OGY27070.1"/>
    <property type="molecule type" value="Genomic_DNA"/>
</dbReference>
<feature type="transmembrane region" description="Helical" evidence="5">
    <location>
        <begin position="6"/>
        <end position="26"/>
    </location>
</feature>
<dbReference type="GO" id="GO:0140410">
    <property type="term" value="F:monoatomic cation:bicarbonate symporter activity"/>
    <property type="evidence" value="ECO:0007669"/>
    <property type="project" value="TreeGrafter"/>
</dbReference>
<proteinExistence type="predicted"/>
<dbReference type="InterPro" id="IPR050799">
    <property type="entry name" value="ZIP_Transporter"/>
</dbReference>
<feature type="transmembrane region" description="Helical" evidence="5">
    <location>
        <begin position="223"/>
        <end position="243"/>
    </location>
</feature>
<dbReference type="GO" id="GO:0005385">
    <property type="term" value="F:zinc ion transmembrane transporter activity"/>
    <property type="evidence" value="ECO:0007669"/>
    <property type="project" value="TreeGrafter"/>
</dbReference>
<evidence type="ECO:0000256" key="2">
    <source>
        <dbReference type="ARBA" id="ARBA00022692"/>
    </source>
</evidence>
<comment type="caution">
    <text evidence="6">The sequence shown here is derived from an EMBL/GenBank/DDBJ whole genome shotgun (WGS) entry which is preliminary data.</text>
</comment>
<dbReference type="Pfam" id="PF02535">
    <property type="entry name" value="Zip"/>
    <property type="match status" value="1"/>
</dbReference>
<keyword evidence="4 5" id="KW-0472">Membrane</keyword>
<feature type="transmembrane region" description="Helical" evidence="5">
    <location>
        <begin position="189"/>
        <end position="211"/>
    </location>
</feature>
<feature type="transmembrane region" description="Helical" evidence="5">
    <location>
        <begin position="38"/>
        <end position="55"/>
    </location>
</feature>
<dbReference type="PANTHER" id="PTHR12191:SF37">
    <property type="entry name" value="ZINC TRANSPORTER FOI"/>
    <property type="match status" value="1"/>
</dbReference>
<dbReference type="GO" id="GO:0030003">
    <property type="term" value="P:intracellular monoatomic cation homeostasis"/>
    <property type="evidence" value="ECO:0007669"/>
    <property type="project" value="TreeGrafter"/>
</dbReference>
<evidence type="ECO:0000313" key="6">
    <source>
        <dbReference type="EMBL" id="OGY27070.1"/>
    </source>
</evidence>
<dbReference type="Proteomes" id="UP000177900">
    <property type="component" value="Unassembled WGS sequence"/>
</dbReference>
<reference evidence="6 7" key="1">
    <citation type="journal article" date="2016" name="Nat. Commun.">
        <title>Thousands of microbial genomes shed light on interconnected biogeochemical processes in an aquifer system.</title>
        <authorList>
            <person name="Anantharaman K."/>
            <person name="Brown C.T."/>
            <person name="Hug L.A."/>
            <person name="Sharon I."/>
            <person name="Castelle C.J."/>
            <person name="Probst A.J."/>
            <person name="Thomas B.C."/>
            <person name="Singh A."/>
            <person name="Wilkins M.J."/>
            <person name="Karaoz U."/>
            <person name="Brodie E.L."/>
            <person name="Williams K.H."/>
            <person name="Hubbard S.S."/>
            <person name="Banfield J.F."/>
        </authorList>
    </citation>
    <scope>NUCLEOTIDE SEQUENCE [LARGE SCALE GENOMIC DNA]</scope>
</reference>
<evidence type="ECO:0008006" key="8">
    <source>
        <dbReference type="Google" id="ProtNLM"/>
    </source>
</evidence>
<evidence type="ECO:0000256" key="4">
    <source>
        <dbReference type="ARBA" id="ARBA00023136"/>
    </source>
</evidence>
<evidence type="ECO:0000256" key="1">
    <source>
        <dbReference type="ARBA" id="ARBA00004141"/>
    </source>
</evidence>
<dbReference type="GO" id="GO:0071578">
    <property type="term" value="P:zinc ion import across plasma membrane"/>
    <property type="evidence" value="ECO:0007669"/>
    <property type="project" value="TreeGrafter"/>
</dbReference>
<feature type="transmembrane region" description="Helical" evidence="5">
    <location>
        <begin position="162"/>
        <end position="183"/>
    </location>
</feature>